<dbReference type="AlphaFoldDB" id="A0A1H3XNJ7"/>
<keyword evidence="2" id="KW-1185">Reference proteome</keyword>
<dbReference type="OrthoDB" id="7778333at2"/>
<protein>
    <submittedName>
        <fullName evidence="1">Uncharacterized protein</fullName>
    </submittedName>
</protein>
<sequence length="344" mass="36464">MIDGGALIVTVARRGGGLKAVVDAPTPISLSRMMAGKPAAEAARLAGLMCDSCPLAHEAAARAAFGLPAPVGAEAEDMARAMALETLREHAFKFAVAWPRALGWPAADGVENPASAPDPRDDEPALLASAVFGDAGAPMRIADFERWMASGATPAARVLDHVWRRWDSRWGRAELPLWRAGARGQALDWREAEYDGAPFENSVAARVADSDLMRAIEARRGRGLAWRLTARLVDSARLFDALSGGAPSEAPAALAPGVGVAQTAGGAVFAFAEMEEGRVRGFEQITPTDCALHPDGLLRLMLDTGVRRAKGPVQEIAAMTIEAVDPRAPTRLVMDGRERRATLH</sequence>
<dbReference type="STRING" id="89524.SAMN05444370_102502"/>
<dbReference type="SUPFAM" id="SSF56762">
    <property type="entry name" value="HydB/Nqo4-like"/>
    <property type="match status" value="1"/>
</dbReference>
<organism evidence="1 2">
    <name type="scientific">Rubrimonas cliftonensis</name>
    <dbReference type="NCBI Taxonomy" id="89524"/>
    <lineage>
        <taxon>Bacteria</taxon>
        <taxon>Pseudomonadati</taxon>
        <taxon>Pseudomonadota</taxon>
        <taxon>Alphaproteobacteria</taxon>
        <taxon>Rhodobacterales</taxon>
        <taxon>Paracoccaceae</taxon>
        <taxon>Rubrimonas</taxon>
    </lineage>
</organism>
<evidence type="ECO:0000313" key="1">
    <source>
        <dbReference type="EMBL" id="SEA00916.1"/>
    </source>
</evidence>
<gene>
    <name evidence="1" type="ORF">SAMN05444370_102502</name>
</gene>
<proteinExistence type="predicted"/>
<dbReference type="EMBL" id="FNQM01000002">
    <property type="protein sequence ID" value="SEA00916.1"/>
    <property type="molecule type" value="Genomic_DNA"/>
</dbReference>
<accession>A0A1H3XNJ7</accession>
<dbReference type="Proteomes" id="UP000198703">
    <property type="component" value="Unassembled WGS sequence"/>
</dbReference>
<name>A0A1H3XNJ7_9RHOB</name>
<evidence type="ECO:0000313" key="2">
    <source>
        <dbReference type="Proteomes" id="UP000198703"/>
    </source>
</evidence>
<dbReference type="InterPro" id="IPR029014">
    <property type="entry name" value="NiFe-Hase_large"/>
</dbReference>
<reference evidence="1 2" key="1">
    <citation type="submission" date="2016-10" db="EMBL/GenBank/DDBJ databases">
        <authorList>
            <person name="de Groot N.N."/>
        </authorList>
    </citation>
    <scope>NUCLEOTIDE SEQUENCE [LARGE SCALE GENOMIC DNA]</scope>
    <source>
        <strain evidence="1 2">DSM 15345</strain>
    </source>
</reference>
<dbReference type="RefSeq" id="WP_093249757.1">
    <property type="nucleotide sequence ID" value="NZ_FNQM01000002.1"/>
</dbReference>
<dbReference type="Gene3D" id="1.10.645.10">
    <property type="entry name" value="Cytochrome-c3 Hydrogenase, chain B"/>
    <property type="match status" value="1"/>
</dbReference>